<dbReference type="SUPFAM" id="SSF53335">
    <property type="entry name" value="S-adenosyl-L-methionine-dependent methyltransferases"/>
    <property type="match status" value="1"/>
</dbReference>
<reference evidence="4" key="1">
    <citation type="submission" date="2021-04" db="EMBL/GenBank/DDBJ databases">
        <title>Pseudonocardia sp. nov., isolated from sandy soil of mangrove forest.</title>
        <authorList>
            <person name="Zan Z."/>
            <person name="Huang R."/>
            <person name="Liu W."/>
        </authorList>
    </citation>
    <scope>NUCLEOTIDE SEQUENCE</scope>
    <source>
        <strain evidence="4">S2-4</strain>
    </source>
</reference>
<evidence type="ECO:0000256" key="1">
    <source>
        <dbReference type="ARBA" id="ARBA00023115"/>
    </source>
</evidence>
<evidence type="ECO:0000256" key="2">
    <source>
        <dbReference type="SAM" id="MobiDB-lite"/>
    </source>
</evidence>
<feature type="transmembrane region" description="Helical" evidence="3">
    <location>
        <begin position="117"/>
        <end position="140"/>
    </location>
</feature>
<gene>
    <name evidence="4" type="ORF">KDL28_19575</name>
</gene>
<dbReference type="CDD" id="cd02440">
    <property type="entry name" value="AdoMet_MTases"/>
    <property type="match status" value="1"/>
</dbReference>
<proteinExistence type="predicted"/>
<sequence>MSAPATSPAPPKNPLLGVRTRLVLASALMLFVELALIRWTGSNVVHLSYFSNFVLLGSFLGIGLGFLRADRARVRPFYSPITLGVLVLFIMTFPVTVDRGQDDSVIYFTSLFTTGPPTWVVLPIVFAAAAVITAGPAELVGQCFTKLPRLTAYRFDLIGSLIGIVAFTGLSFLGAPPMWWGLIVAVLFGVLLVPAPTRSGVALGVVLVAVPSVLMVAELRTESMTPGATWSPYYKIQAGERVVNGVPIVDIAANGVPHQQAIPAAARVQFEPQYALPYERAVGQSLGDVLIIGAGSGTDVAIALANGAEHVDAVEIDPGLLQVGREKHPDRPYDDPRVTVHVDDGRAFLSRTDRTYDRILFALPDSLTLVQGASSLRLESYLFTEEAFASAREHLNPGGALAMYNYYREGWLIDRLALTAETVFGHQPCVDVVGGELGQAVITTGLTPADQSCGPQWAGATEDTPAPATDARPFLYLFGATIPSLYLVTIGLILAFSVAAVALVGRGRREPGGERPVGTYRRMRPYADLFLLGAGFLLLQTKSIAGFALLFGTTWVVNSIVSAGVLIAVLAAVEITRRFRTPPLKIMYAVLFGGLALSWLIPESWLLALPVPVRLVVAVVIAFLPIFAANVVFAKRFTDTTDPTGAFGANLLGAMVGGCLEYTALLVGFPGLLLVAAALYVGAFLLAPKGSLSGDSPAPVEEQAPVAHERDDPEDAGVGAAAGHDGGQSESKA</sequence>
<organism evidence="4 5">
    <name type="scientific">Pseudonocardia humida</name>
    <dbReference type="NCBI Taxonomy" id="2800819"/>
    <lineage>
        <taxon>Bacteria</taxon>
        <taxon>Bacillati</taxon>
        <taxon>Actinomycetota</taxon>
        <taxon>Actinomycetes</taxon>
        <taxon>Pseudonocardiales</taxon>
        <taxon>Pseudonocardiaceae</taxon>
        <taxon>Pseudonocardia</taxon>
    </lineage>
</organism>
<feature type="transmembrane region" description="Helical" evidence="3">
    <location>
        <begin position="613"/>
        <end position="633"/>
    </location>
</feature>
<feature type="region of interest" description="Disordered" evidence="2">
    <location>
        <begin position="691"/>
        <end position="733"/>
    </location>
</feature>
<dbReference type="PANTHER" id="PTHR43317">
    <property type="entry name" value="THERMOSPERMINE SYNTHASE ACAULIS5"/>
    <property type="match status" value="1"/>
</dbReference>
<evidence type="ECO:0000313" key="4">
    <source>
        <dbReference type="EMBL" id="MCO1657261.1"/>
    </source>
</evidence>
<dbReference type="Pfam" id="PF01564">
    <property type="entry name" value="Spermine_synth"/>
    <property type="match status" value="1"/>
</dbReference>
<feature type="transmembrane region" description="Helical" evidence="3">
    <location>
        <begin position="22"/>
        <end position="41"/>
    </location>
</feature>
<keyword evidence="3" id="KW-1133">Transmembrane helix</keyword>
<dbReference type="Proteomes" id="UP001165283">
    <property type="component" value="Unassembled WGS sequence"/>
</dbReference>
<evidence type="ECO:0000313" key="5">
    <source>
        <dbReference type="Proteomes" id="UP001165283"/>
    </source>
</evidence>
<keyword evidence="3" id="KW-0472">Membrane</keyword>
<keyword evidence="3" id="KW-0812">Transmembrane</keyword>
<comment type="caution">
    <text evidence="4">The sequence shown here is derived from an EMBL/GenBank/DDBJ whole genome shotgun (WGS) entry which is preliminary data.</text>
</comment>
<name>A0ABT1A2S8_9PSEU</name>
<keyword evidence="1" id="KW-0620">Polyamine biosynthesis</keyword>
<feature type="transmembrane region" description="Helical" evidence="3">
    <location>
        <begin position="585"/>
        <end position="601"/>
    </location>
</feature>
<dbReference type="InterPro" id="IPR029063">
    <property type="entry name" value="SAM-dependent_MTases_sf"/>
</dbReference>
<feature type="transmembrane region" description="Helical" evidence="3">
    <location>
        <begin position="555"/>
        <end position="573"/>
    </location>
</feature>
<feature type="transmembrane region" description="Helical" evidence="3">
    <location>
        <begin position="669"/>
        <end position="687"/>
    </location>
</feature>
<evidence type="ECO:0000256" key="3">
    <source>
        <dbReference type="SAM" id="Phobius"/>
    </source>
</evidence>
<dbReference type="PANTHER" id="PTHR43317:SF1">
    <property type="entry name" value="THERMOSPERMINE SYNTHASE ACAULIS5"/>
    <property type="match status" value="1"/>
</dbReference>
<feature type="transmembrane region" description="Helical" evidence="3">
    <location>
        <begin position="200"/>
        <end position="217"/>
    </location>
</feature>
<feature type="transmembrane region" description="Helical" evidence="3">
    <location>
        <begin position="47"/>
        <end position="66"/>
    </location>
</feature>
<accession>A0ABT1A2S8</accession>
<feature type="transmembrane region" description="Helical" evidence="3">
    <location>
        <begin position="178"/>
        <end position="195"/>
    </location>
</feature>
<feature type="transmembrane region" description="Helical" evidence="3">
    <location>
        <begin position="152"/>
        <end position="172"/>
    </location>
</feature>
<dbReference type="Gene3D" id="3.40.50.150">
    <property type="entry name" value="Vaccinia Virus protein VP39"/>
    <property type="match status" value="1"/>
</dbReference>
<keyword evidence="5" id="KW-1185">Reference proteome</keyword>
<evidence type="ECO:0008006" key="6">
    <source>
        <dbReference type="Google" id="ProtNLM"/>
    </source>
</evidence>
<feature type="transmembrane region" description="Helical" evidence="3">
    <location>
        <begin position="526"/>
        <end position="549"/>
    </location>
</feature>
<feature type="transmembrane region" description="Helical" evidence="3">
    <location>
        <begin position="485"/>
        <end position="505"/>
    </location>
</feature>
<feature type="transmembrane region" description="Helical" evidence="3">
    <location>
        <begin position="78"/>
        <end position="97"/>
    </location>
</feature>
<protein>
    <recommendedName>
        <fullName evidence="6">Spermine/spermidine synthase</fullName>
    </recommendedName>
</protein>
<dbReference type="EMBL" id="JAGSOV010000040">
    <property type="protein sequence ID" value="MCO1657261.1"/>
    <property type="molecule type" value="Genomic_DNA"/>
</dbReference>
<dbReference type="RefSeq" id="WP_252440779.1">
    <property type="nucleotide sequence ID" value="NZ_JAGSOV010000040.1"/>
</dbReference>